<evidence type="ECO:0000256" key="5">
    <source>
        <dbReference type="ARBA" id="ARBA00013081"/>
    </source>
</evidence>
<dbReference type="GO" id="GO:0009788">
    <property type="term" value="P:negative regulation of abscisic acid-activated signaling pathway"/>
    <property type="evidence" value="ECO:0007669"/>
    <property type="project" value="EnsemblPlants"/>
</dbReference>
<dbReference type="Gene3D" id="3.40.50.10190">
    <property type="entry name" value="BRCT domain"/>
    <property type="match status" value="1"/>
</dbReference>
<dbReference type="Proteomes" id="UP000008694">
    <property type="component" value="Unassembled WGS sequence"/>
</dbReference>
<evidence type="ECO:0000256" key="2">
    <source>
        <dbReference type="ARBA" id="ARBA00001941"/>
    </source>
</evidence>
<dbReference type="PANTHER" id="PTHR23081">
    <property type="entry name" value="RNA POLYMERASE II CTD PHOSPHATASE"/>
    <property type="match status" value="1"/>
</dbReference>
<feature type="compositionally biased region" description="Polar residues" evidence="16">
    <location>
        <begin position="844"/>
        <end position="857"/>
    </location>
</feature>
<feature type="compositionally biased region" description="Polar residues" evidence="16">
    <location>
        <begin position="454"/>
        <end position="463"/>
    </location>
</feature>
<comment type="catalytic activity">
    <reaction evidence="14">
        <text>O-phospho-L-threonyl-[protein] + H2O = L-threonyl-[protein] + phosphate</text>
        <dbReference type="Rhea" id="RHEA:47004"/>
        <dbReference type="Rhea" id="RHEA-COMP:11060"/>
        <dbReference type="Rhea" id="RHEA-COMP:11605"/>
        <dbReference type="ChEBI" id="CHEBI:15377"/>
        <dbReference type="ChEBI" id="CHEBI:30013"/>
        <dbReference type="ChEBI" id="CHEBI:43474"/>
        <dbReference type="ChEBI" id="CHEBI:61977"/>
        <dbReference type="EC" id="3.1.3.16"/>
    </reaction>
</comment>
<feature type="region of interest" description="Disordered" evidence="16">
    <location>
        <begin position="361"/>
        <end position="396"/>
    </location>
</feature>
<dbReference type="GO" id="GO:0046872">
    <property type="term" value="F:metal ion binding"/>
    <property type="evidence" value="ECO:0007669"/>
    <property type="project" value="UniProtKB-KW"/>
</dbReference>
<dbReference type="InterPro" id="IPR036412">
    <property type="entry name" value="HAD-like_sf"/>
</dbReference>
<evidence type="ECO:0000256" key="7">
    <source>
        <dbReference type="ARBA" id="ARBA00022723"/>
    </source>
</evidence>
<evidence type="ECO:0000256" key="8">
    <source>
        <dbReference type="ARBA" id="ARBA00022801"/>
    </source>
</evidence>
<proteinExistence type="predicted"/>
<keyword evidence="8" id="KW-0378">Hydrolase</keyword>
<dbReference type="eggNOG" id="KOG0323">
    <property type="taxonomic scope" value="Eukaryota"/>
</dbReference>
<reference evidence="20" key="1">
    <citation type="journal article" date="2011" name="Nat. Genet.">
        <title>The Arabidopsis lyrata genome sequence and the basis of rapid genome size change.</title>
        <authorList>
            <person name="Hu T.T."/>
            <person name="Pattyn P."/>
            <person name="Bakker E.G."/>
            <person name="Cao J."/>
            <person name="Cheng J.-F."/>
            <person name="Clark R.M."/>
            <person name="Fahlgren N."/>
            <person name="Fawcett J.A."/>
            <person name="Grimwood J."/>
            <person name="Gundlach H."/>
            <person name="Haberer G."/>
            <person name="Hollister J.D."/>
            <person name="Ossowski S."/>
            <person name="Ottilar R.P."/>
            <person name="Salamov A.A."/>
            <person name="Schneeberger K."/>
            <person name="Spannagl M."/>
            <person name="Wang X."/>
            <person name="Yang L."/>
            <person name="Nasrallah M.E."/>
            <person name="Bergelson J."/>
            <person name="Carrington J.C."/>
            <person name="Gaut B.S."/>
            <person name="Schmutz J."/>
            <person name="Mayer K.F.X."/>
            <person name="Van de Peer Y."/>
            <person name="Grigoriev I.V."/>
            <person name="Nordborg M."/>
            <person name="Weigel D."/>
            <person name="Guo Y.-L."/>
        </authorList>
    </citation>
    <scope>NUCLEOTIDE SEQUENCE [LARGE SCALE GENOMIC DNA]</scope>
    <source>
        <strain evidence="20">cv. MN47</strain>
    </source>
</reference>
<evidence type="ECO:0000256" key="9">
    <source>
        <dbReference type="ARBA" id="ARBA00022884"/>
    </source>
</evidence>
<dbReference type="SUPFAM" id="SSF52113">
    <property type="entry name" value="BRCT domain"/>
    <property type="match status" value="1"/>
</dbReference>
<evidence type="ECO:0000256" key="6">
    <source>
        <dbReference type="ARBA" id="ARBA00022491"/>
    </source>
</evidence>
<dbReference type="GO" id="GO:0003723">
    <property type="term" value="F:RNA binding"/>
    <property type="evidence" value="ECO:0007669"/>
    <property type="project" value="UniProtKB-KW"/>
</dbReference>
<comment type="catalytic activity">
    <reaction evidence="13">
        <text>O-phospho-L-seryl-[protein] + H2O = L-seryl-[protein] + phosphate</text>
        <dbReference type="Rhea" id="RHEA:20629"/>
        <dbReference type="Rhea" id="RHEA-COMP:9863"/>
        <dbReference type="Rhea" id="RHEA-COMP:11604"/>
        <dbReference type="ChEBI" id="CHEBI:15377"/>
        <dbReference type="ChEBI" id="CHEBI:29999"/>
        <dbReference type="ChEBI" id="CHEBI:43474"/>
        <dbReference type="ChEBI" id="CHEBI:83421"/>
        <dbReference type="EC" id="3.1.3.16"/>
    </reaction>
</comment>
<evidence type="ECO:0000256" key="1">
    <source>
        <dbReference type="ARBA" id="ARBA00001936"/>
    </source>
</evidence>
<dbReference type="InterPro" id="IPR057473">
    <property type="entry name" value="ARM_CPL3"/>
</dbReference>
<keyword evidence="11" id="KW-0804">Transcription</keyword>
<keyword evidence="6" id="KW-0678">Repressor</keyword>
<dbReference type="AlphaFoldDB" id="D7LGB4"/>
<dbReference type="NCBIfam" id="TIGR02250">
    <property type="entry name" value="FCP1_euk"/>
    <property type="match status" value="1"/>
</dbReference>
<dbReference type="InterPro" id="IPR011947">
    <property type="entry name" value="FCP1_euk"/>
</dbReference>
<organism evidence="20">
    <name type="scientific">Arabidopsis lyrata subsp. lyrata</name>
    <name type="common">Lyre-leaved rock-cress</name>
    <dbReference type="NCBI Taxonomy" id="81972"/>
    <lineage>
        <taxon>Eukaryota</taxon>
        <taxon>Viridiplantae</taxon>
        <taxon>Streptophyta</taxon>
        <taxon>Embryophyta</taxon>
        <taxon>Tracheophyta</taxon>
        <taxon>Spermatophyta</taxon>
        <taxon>Magnoliopsida</taxon>
        <taxon>eudicotyledons</taxon>
        <taxon>Gunneridae</taxon>
        <taxon>Pentapetalae</taxon>
        <taxon>rosids</taxon>
        <taxon>malvids</taxon>
        <taxon>Brassicales</taxon>
        <taxon>Brassicaceae</taxon>
        <taxon>Camelineae</taxon>
        <taxon>Arabidopsis</taxon>
    </lineage>
</organism>
<feature type="region of interest" description="Disordered" evidence="16">
    <location>
        <begin position="844"/>
        <end position="893"/>
    </location>
</feature>
<evidence type="ECO:0000256" key="14">
    <source>
        <dbReference type="ARBA" id="ARBA00048336"/>
    </source>
</evidence>
<dbReference type="CDD" id="cd17729">
    <property type="entry name" value="BRCT_CTDP1"/>
    <property type="match status" value="1"/>
</dbReference>
<dbReference type="SMART" id="SM00292">
    <property type="entry name" value="BRCT"/>
    <property type="match status" value="1"/>
</dbReference>
<feature type="region of interest" description="Disordered" evidence="16">
    <location>
        <begin position="430"/>
        <end position="463"/>
    </location>
</feature>
<dbReference type="Pfam" id="PF25505">
    <property type="entry name" value="ARM_CPL3"/>
    <property type="match status" value="1"/>
</dbReference>
<dbReference type="PROSITE" id="PS50969">
    <property type="entry name" value="FCP1"/>
    <property type="match status" value="1"/>
</dbReference>
<dbReference type="PROSITE" id="PS50172">
    <property type="entry name" value="BRCT"/>
    <property type="match status" value="1"/>
</dbReference>
<dbReference type="GO" id="GO:2000028">
    <property type="term" value="P:regulation of photoperiodism, flowering"/>
    <property type="evidence" value="ECO:0007669"/>
    <property type="project" value="EnsemblPlants"/>
</dbReference>
<feature type="domain" description="FCP1 homology" evidence="18">
    <location>
        <begin position="930"/>
        <end position="1110"/>
    </location>
</feature>
<keyword evidence="7" id="KW-0479">Metal-binding</keyword>
<dbReference type="PANTHER" id="PTHR23081:SF2">
    <property type="entry name" value="RNA POLYMERASE II C-TERMINAL DOMAIN PHOSPHATASE-LIKE 3"/>
    <property type="match status" value="1"/>
</dbReference>
<dbReference type="KEGG" id="aly:9317354"/>
<dbReference type="InterPro" id="IPR004274">
    <property type="entry name" value="FCP1_dom"/>
</dbReference>
<dbReference type="FunFam" id="3.40.50.10190:FF:000014">
    <property type="entry name" value="RNA polymerase II C-terminal domain phosphatase-like 3"/>
    <property type="match status" value="1"/>
</dbReference>
<dbReference type="InterPro" id="IPR023214">
    <property type="entry name" value="HAD_sf"/>
</dbReference>
<feature type="region of interest" description="Disordered" evidence="16">
    <location>
        <begin position="682"/>
        <end position="701"/>
    </location>
</feature>
<name>D7LGB4_ARALL</name>
<evidence type="ECO:0000256" key="10">
    <source>
        <dbReference type="ARBA" id="ARBA00023015"/>
    </source>
</evidence>
<comment type="cofactor">
    <cofactor evidence="3">
        <name>Mg(2+)</name>
        <dbReference type="ChEBI" id="CHEBI:18420"/>
    </cofactor>
</comment>
<evidence type="ECO:0000256" key="16">
    <source>
        <dbReference type="SAM" id="MobiDB-lite"/>
    </source>
</evidence>
<dbReference type="SMART" id="SM00577">
    <property type="entry name" value="CPDc"/>
    <property type="match status" value="1"/>
</dbReference>
<dbReference type="GO" id="GO:1900369">
    <property type="term" value="P:negative regulation of post-transcriptional gene silencing by regulatory ncRNA"/>
    <property type="evidence" value="ECO:0007669"/>
    <property type="project" value="EnsemblPlants"/>
</dbReference>
<accession>D7LGB4</accession>
<evidence type="ECO:0000256" key="15">
    <source>
        <dbReference type="ARBA" id="ARBA00063107"/>
    </source>
</evidence>
<sequence>MLVARSGCSRTLIRMGNDENLMGLADVEEGEIPDSGNTEIEVKQKTTTTADVGGDVDVGGRGGGGGGGGSNGNSRVWTMEDLLTKYPGYRLYATSGLSNFAWSQAVQNKSLNEGLVMDYEPRESDKIVIEDSGDEKEEGELEEGEIDLVENASDDNLVASVDKETESVVLISADKVEDDRIQKEIDLEKKVKLIRGVLESTSLVEAQTGFEGVCSRILGALESLRELVSDNDDFPKRDTLVQLSFASLQTINSVFCSLNNVSKERNKETMSRLLTLVNDHFSRFLSSNQKNEIEAMNQDLSRSAIAVYTGTSSEENVNRMTQPSNGDSFLAKKLSSEGTHRGASYVRSRLPMLPLLDLHKDHDADSLPSPTRETTPSLPVNGRHTMVKPGFPVGRESQTTEGAKVYPYESDALKAVSTYHQKFGLNSVFKTDDLPSPTPSGEPNDGNGDIDGEVSSSVVKSSNPGTLLMYGQDVPLPSNFNSRSMPVANAVSSTVPPHHLSIHTISAPTGSTQTVFASDQTVKPSAKSRDPRLRLAKPDTANVTINSYSSGDARNLFKVELSADLVNPRKQKAADELFIDGPAWKRQKSDTDAPKAAGIGGWLEDTESSGLPKLESKPRLIENGVTSMTTSVMPTSAVSVSQKVPTASTDAASLQSLLQDIAVNPTMLLNLLKMGERHKVPEKALQKPMDPRRAAQLPGSSVLPGVSAPLHIPASNALATNSSKRGVLQDSSQNAPTDESGSIRMKPRDPRRILHGGTLQRTDSSMEKQSKVNDSSTLGTLTMKGKTEDLETPSQLLPRQNISQNGTSKMKISGELLSEKTPDFSTQFTKSVKNIADMVVVSQQAGNPPASTHSIQLKTERDVKQNPSNPNDQEEDVSVSAASVTATAGPTRSMNSWGDVEHLFEGYDDTQRVAIQRERVRRLEEQKKMFASQKLSLVLDIDHTLLNSAKFNEVEFRHEEILRKKEEQDREKPYRHLFRFPHMGMWTKLRPGIWNFLEKASKLYELHLYTMGNKLYATEMAKLLDPKGILFNGRVISKGDDGDPLDGDERVPKSKDLEGVMGMESSVVIIDDSVRVWPYNKMNLIAVERYLYFPRSRRQFGLLGPSLLELDRDEVPEEGTLASSLAVIEKIHKNFFSHTSLDEVDVRNILASEQRKILAGCRIVFSRIIPVGEAKPHLHPLWQTAEQFGAVCTTQVDEHVTHVVTNSLGTDKVNWALTRGRFVVHPGWVEASAFLYQRANENLYAINP</sequence>
<dbReference type="Gene3D" id="3.40.50.1000">
    <property type="entry name" value="HAD superfamily/HAD-like"/>
    <property type="match status" value="1"/>
</dbReference>
<dbReference type="GO" id="GO:0005634">
    <property type="term" value="C:nucleus"/>
    <property type="evidence" value="ECO:0007669"/>
    <property type="project" value="UniProtKB-SubCell"/>
</dbReference>
<dbReference type="InterPro" id="IPR039189">
    <property type="entry name" value="Fcp1"/>
</dbReference>
<feature type="region of interest" description="Disordered" evidence="16">
    <location>
        <begin position="586"/>
        <end position="614"/>
    </location>
</feature>
<dbReference type="Pfam" id="PF03031">
    <property type="entry name" value="NIF"/>
    <property type="match status" value="1"/>
</dbReference>
<dbReference type="InterPro" id="IPR001357">
    <property type="entry name" value="BRCT_dom"/>
</dbReference>
<feature type="compositionally biased region" description="Basic and acidic residues" evidence="16">
    <location>
        <begin position="682"/>
        <end position="693"/>
    </location>
</feature>
<comment type="subcellular location">
    <subcellularLocation>
        <location evidence="4">Nucleus</location>
    </subcellularLocation>
</comment>
<dbReference type="GO" id="GO:0009651">
    <property type="term" value="P:response to salt stress"/>
    <property type="evidence" value="ECO:0007669"/>
    <property type="project" value="EnsemblPlants"/>
</dbReference>
<feature type="compositionally biased region" description="Polar residues" evidence="16">
    <location>
        <begin position="368"/>
        <end position="378"/>
    </location>
</feature>
<evidence type="ECO:0000256" key="12">
    <source>
        <dbReference type="ARBA" id="ARBA00023242"/>
    </source>
</evidence>
<evidence type="ECO:0000256" key="4">
    <source>
        <dbReference type="ARBA" id="ARBA00004123"/>
    </source>
</evidence>
<dbReference type="STRING" id="81972.D7LGB4"/>
<keyword evidence="12" id="KW-0539">Nucleus</keyword>
<comment type="cofactor">
    <cofactor evidence="1">
        <name>Mn(2+)</name>
        <dbReference type="ChEBI" id="CHEBI:29035"/>
    </cofactor>
</comment>
<keyword evidence="20" id="KW-1185">Reference proteome</keyword>
<evidence type="ECO:0000256" key="3">
    <source>
        <dbReference type="ARBA" id="ARBA00001946"/>
    </source>
</evidence>
<dbReference type="Gramene" id="fgenesh2_kg.4__1360__AT2G33540.1">
    <property type="protein sequence ID" value="fgenesh2_kg.4__1360__AT2G33540.1"/>
    <property type="gene ID" value="fgenesh2_kg.4__1360__AT2G33540.1"/>
</dbReference>
<evidence type="ECO:0000259" key="18">
    <source>
        <dbReference type="PROSITE" id="PS50969"/>
    </source>
</evidence>
<feature type="region of interest" description="Disordered" evidence="16">
    <location>
        <begin position="719"/>
        <end position="790"/>
    </location>
</feature>
<comment type="cofactor">
    <cofactor evidence="2">
        <name>Co(2+)</name>
        <dbReference type="ChEBI" id="CHEBI:48828"/>
    </cofactor>
</comment>
<feature type="region of interest" description="Disordered" evidence="16">
    <location>
        <begin position="46"/>
        <end position="74"/>
    </location>
</feature>
<dbReference type="FunFam" id="3.40.50.1000:FF:000098">
    <property type="entry name" value="RNA polymerase II C-terminal domain phosphatase-like 3"/>
    <property type="match status" value="1"/>
</dbReference>
<evidence type="ECO:0000256" key="11">
    <source>
        <dbReference type="ARBA" id="ARBA00023163"/>
    </source>
</evidence>
<feature type="compositionally biased region" description="Low complexity" evidence="16">
    <location>
        <begin position="878"/>
        <end position="888"/>
    </location>
</feature>
<dbReference type="OrthoDB" id="10249888at2759"/>
<dbReference type="SUPFAM" id="SSF56784">
    <property type="entry name" value="HAD-like"/>
    <property type="match status" value="1"/>
</dbReference>
<protein>
    <recommendedName>
        <fullName evidence="5">protein-serine/threonine phosphatase</fullName>
        <ecNumber evidence="5">3.1.3.16</ecNumber>
    </recommendedName>
</protein>
<evidence type="ECO:0000313" key="20">
    <source>
        <dbReference type="Proteomes" id="UP000008694"/>
    </source>
</evidence>
<evidence type="ECO:0000313" key="19">
    <source>
        <dbReference type="EMBL" id="EFH57546.1"/>
    </source>
</evidence>
<dbReference type="EC" id="3.1.3.16" evidence="5"/>
<evidence type="ECO:0000259" key="17">
    <source>
        <dbReference type="PROSITE" id="PS50172"/>
    </source>
</evidence>
<keyword evidence="9" id="KW-0694">RNA-binding</keyword>
<dbReference type="HOGENOM" id="CLU_007943_0_0_1"/>
<comment type="subunit">
    <text evidence="15">Interacts with RAP74.</text>
</comment>
<feature type="domain" description="BRCT" evidence="17">
    <location>
        <begin position="1153"/>
        <end position="1246"/>
    </location>
</feature>
<dbReference type="CDD" id="cd07521">
    <property type="entry name" value="HAD_FCP1-like"/>
    <property type="match status" value="1"/>
</dbReference>
<gene>
    <name evidence="19" type="ORF">ARALYDRAFT_482300</name>
</gene>
<dbReference type="EMBL" id="GL348716">
    <property type="protein sequence ID" value="EFH57546.1"/>
    <property type="molecule type" value="Genomic_DNA"/>
</dbReference>
<keyword evidence="10" id="KW-0805">Transcription regulation</keyword>
<evidence type="ECO:0000256" key="13">
    <source>
        <dbReference type="ARBA" id="ARBA00047761"/>
    </source>
</evidence>
<feature type="compositionally biased region" description="Gly residues" evidence="16">
    <location>
        <begin position="56"/>
        <end position="71"/>
    </location>
</feature>
<feature type="compositionally biased region" description="Polar residues" evidence="16">
    <location>
        <begin position="719"/>
        <end position="740"/>
    </location>
</feature>
<dbReference type="Pfam" id="PF00533">
    <property type="entry name" value="BRCT"/>
    <property type="match status" value="1"/>
</dbReference>
<dbReference type="InterPro" id="IPR036420">
    <property type="entry name" value="BRCT_dom_sf"/>
</dbReference>
<dbReference type="GO" id="GO:0008420">
    <property type="term" value="F:RNA polymerase II CTD heptapeptide repeat phosphatase activity"/>
    <property type="evidence" value="ECO:0007669"/>
    <property type="project" value="InterPro"/>
</dbReference>